<dbReference type="GO" id="GO:0003677">
    <property type="term" value="F:DNA binding"/>
    <property type="evidence" value="ECO:0007669"/>
    <property type="project" value="InterPro"/>
</dbReference>
<gene>
    <name evidence="3" type="ORF">RN001_001323</name>
</gene>
<dbReference type="Gene3D" id="1.10.10.60">
    <property type="entry name" value="Homeodomain-like"/>
    <property type="match status" value="1"/>
</dbReference>
<dbReference type="Proteomes" id="UP001353858">
    <property type="component" value="Unassembled WGS sequence"/>
</dbReference>
<dbReference type="InterPro" id="IPR009057">
    <property type="entry name" value="Homeodomain-like_sf"/>
</dbReference>
<accession>A0AAN7Q7S9</accession>
<evidence type="ECO:0000313" key="4">
    <source>
        <dbReference type="Proteomes" id="UP001353858"/>
    </source>
</evidence>
<dbReference type="EMBL" id="JARPUR010000001">
    <property type="protein sequence ID" value="KAK4885052.1"/>
    <property type="molecule type" value="Genomic_DNA"/>
</dbReference>
<organism evidence="3 4">
    <name type="scientific">Aquatica leii</name>
    <dbReference type="NCBI Taxonomy" id="1421715"/>
    <lineage>
        <taxon>Eukaryota</taxon>
        <taxon>Metazoa</taxon>
        <taxon>Ecdysozoa</taxon>
        <taxon>Arthropoda</taxon>
        <taxon>Hexapoda</taxon>
        <taxon>Insecta</taxon>
        <taxon>Pterygota</taxon>
        <taxon>Neoptera</taxon>
        <taxon>Endopterygota</taxon>
        <taxon>Coleoptera</taxon>
        <taxon>Polyphaga</taxon>
        <taxon>Elateriformia</taxon>
        <taxon>Elateroidea</taxon>
        <taxon>Lampyridae</taxon>
        <taxon>Luciolinae</taxon>
        <taxon>Aquatica</taxon>
    </lineage>
</organism>
<keyword evidence="4" id="KW-1185">Reference proteome</keyword>
<evidence type="ECO:0000313" key="3">
    <source>
        <dbReference type="EMBL" id="KAK4885052.1"/>
    </source>
</evidence>
<dbReference type="Pfam" id="PF05225">
    <property type="entry name" value="HTH_psq"/>
    <property type="match status" value="1"/>
</dbReference>
<feature type="domain" description="HTH psq-type" evidence="2">
    <location>
        <begin position="1"/>
        <end position="37"/>
    </location>
</feature>
<evidence type="ECO:0000256" key="1">
    <source>
        <dbReference type="ARBA" id="ARBA00004123"/>
    </source>
</evidence>
<protein>
    <recommendedName>
        <fullName evidence="2">HTH psq-type domain-containing protein</fullName>
    </recommendedName>
</protein>
<dbReference type="InterPro" id="IPR007889">
    <property type="entry name" value="HTH_Psq"/>
</dbReference>
<proteinExistence type="predicted"/>
<dbReference type="AlphaFoldDB" id="A0AAN7Q7S9"/>
<comment type="subcellular location">
    <subcellularLocation>
        <location evidence="1">Nucleus</location>
    </subcellularLocation>
</comment>
<name>A0AAN7Q7S9_9COLE</name>
<reference evidence="4" key="1">
    <citation type="submission" date="2023-01" db="EMBL/GenBank/DDBJ databases">
        <title>Key to firefly adult light organ development and bioluminescence: homeobox transcription factors regulate luciferase expression and transportation to peroxisome.</title>
        <authorList>
            <person name="Fu X."/>
        </authorList>
    </citation>
    <scope>NUCLEOTIDE SEQUENCE [LARGE SCALE GENOMIC DNA]</scope>
</reference>
<sequence length="144" mass="16130">MKRAIEQILSDAMGYKKAAQTYMVPQSTLEDRIKKMKNNGLSLEEASLKGMEKYKCVFSKEQEIELQQKDVTVGLNVVILHATIGHMRVVRDGLKTIWTILSVKLANPSVNIMLPLGLANSIPYPVLPFLTYGSAPAKPYFEVF</sequence>
<evidence type="ECO:0000259" key="2">
    <source>
        <dbReference type="Pfam" id="PF05225"/>
    </source>
</evidence>
<comment type="caution">
    <text evidence="3">The sequence shown here is derived from an EMBL/GenBank/DDBJ whole genome shotgun (WGS) entry which is preliminary data.</text>
</comment>
<dbReference type="SUPFAM" id="SSF46689">
    <property type="entry name" value="Homeodomain-like"/>
    <property type="match status" value="1"/>
</dbReference>
<dbReference type="GO" id="GO:0005634">
    <property type="term" value="C:nucleus"/>
    <property type="evidence" value="ECO:0007669"/>
    <property type="project" value="UniProtKB-SubCell"/>
</dbReference>